<gene>
    <name evidence="3" type="ORF">AOQ84DRAFT_438159</name>
</gene>
<keyword evidence="4" id="KW-1185">Reference proteome</keyword>
<accession>A0A8E2F5C0</accession>
<feature type="compositionally biased region" description="Polar residues" evidence="1">
    <location>
        <begin position="111"/>
        <end position="120"/>
    </location>
</feature>
<name>A0A8E2F5C0_9PEZI</name>
<feature type="transmembrane region" description="Helical" evidence="2">
    <location>
        <begin position="18"/>
        <end position="38"/>
    </location>
</feature>
<proteinExistence type="predicted"/>
<keyword evidence="2" id="KW-0472">Membrane</keyword>
<feature type="region of interest" description="Disordered" evidence="1">
    <location>
        <begin position="108"/>
        <end position="168"/>
    </location>
</feature>
<evidence type="ECO:0000313" key="3">
    <source>
        <dbReference type="EMBL" id="OCL10719.1"/>
    </source>
</evidence>
<organism evidence="3 4">
    <name type="scientific">Glonium stellatum</name>
    <dbReference type="NCBI Taxonomy" id="574774"/>
    <lineage>
        <taxon>Eukaryota</taxon>
        <taxon>Fungi</taxon>
        <taxon>Dikarya</taxon>
        <taxon>Ascomycota</taxon>
        <taxon>Pezizomycotina</taxon>
        <taxon>Dothideomycetes</taxon>
        <taxon>Pleosporomycetidae</taxon>
        <taxon>Gloniales</taxon>
        <taxon>Gloniaceae</taxon>
        <taxon>Glonium</taxon>
    </lineage>
</organism>
<keyword evidence="2" id="KW-1133">Transmembrane helix</keyword>
<dbReference type="AlphaFoldDB" id="A0A8E2F5C0"/>
<dbReference type="Proteomes" id="UP000250140">
    <property type="component" value="Unassembled WGS sequence"/>
</dbReference>
<evidence type="ECO:0000256" key="2">
    <source>
        <dbReference type="SAM" id="Phobius"/>
    </source>
</evidence>
<evidence type="ECO:0000256" key="1">
    <source>
        <dbReference type="SAM" id="MobiDB-lite"/>
    </source>
</evidence>
<keyword evidence="2" id="KW-0812">Transmembrane</keyword>
<evidence type="ECO:0000313" key="4">
    <source>
        <dbReference type="Proteomes" id="UP000250140"/>
    </source>
</evidence>
<protein>
    <submittedName>
        <fullName evidence="3">Uncharacterized protein</fullName>
    </submittedName>
</protein>
<dbReference type="EMBL" id="KV749181">
    <property type="protein sequence ID" value="OCL10719.1"/>
    <property type="molecule type" value="Genomic_DNA"/>
</dbReference>
<reference evidence="3 4" key="1">
    <citation type="journal article" date="2016" name="Nat. Commun.">
        <title>Ectomycorrhizal ecology is imprinted in the genome of the dominant symbiotic fungus Cenococcum geophilum.</title>
        <authorList>
            <consortium name="DOE Joint Genome Institute"/>
            <person name="Peter M."/>
            <person name="Kohler A."/>
            <person name="Ohm R.A."/>
            <person name="Kuo A."/>
            <person name="Krutzmann J."/>
            <person name="Morin E."/>
            <person name="Arend M."/>
            <person name="Barry K.W."/>
            <person name="Binder M."/>
            <person name="Choi C."/>
            <person name="Clum A."/>
            <person name="Copeland A."/>
            <person name="Grisel N."/>
            <person name="Haridas S."/>
            <person name="Kipfer T."/>
            <person name="LaButti K."/>
            <person name="Lindquist E."/>
            <person name="Lipzen A."/>
            <person name="Maire R."/>
            <person name="Meier B."/>
            <person name="Mihaltcheva S."/>
            <person name="Molinier V."/>
            <person name="Murat C."/>
            <person name="Poggeler S."/>
            <person name="Quandt C.A."/>
            <person name="Sperisen C."/>
            <person name="Tritt A."/>
            <person name="Tisserant E."/>
            <person name="Crous P.W."/>
            <person name="Henrissat B."/>
            <person name="Nehls U."/>
            <person name="Egli S."/>
            <person name="Spatafora J.W."/>
            <person name="Grigoriev I.V."/>
            <person name="Martin F.M."/>
        </authorList>
    </citation>
    <scope>NUCLEOTIDE SEQUENCE [LARGE SCALE GENOMIC DNA]</scope>
    <source>
        <strain evidence="3 4">CBS 207.34</strain>
    </source>
</reference>
<sequence>MSDAPGIKNNSGWSKDDIIQLIALLIGVPAAVPAMILFRSWIKKRCTNRNSPLVSDVEMGAPSNQALPHVGHATAATAAGVQDETLFGVHEANQMALLREQIRNSEAWVEGSQSGQNGSHQLGVGPQHQTSTSDFSCVDGPSRTLETALDPDSDNKDSGSRRAGPAGETGDIAMRFQENYEQVHAQVAIEMDAWTKELTSGRARSPAASRFSEPAPCAANSVAA</sequence>
<feature type="region of interest" description="Disordered" evidence="1">
    <location>
        <begin position="198"/>
        <end position="224"/>
    </location>
</feature>